<dbReference type="HOGENOM" id="CLU_3032764_0_0_1"/>
<dbReference type="Proteomes" id="UP000001194">
    <property type="component" value="Unassembled WGS sequence"/>
</dbReference>
<gene>
    <name evidence="1" type="ORF">LACBIDRAFT_304890</name>
</gene>
<protein>
    <submittedName>
        <fullName evidence="1">Predicted protein</fullName>
    </submittedName>
</protein>
<name>B0DMK4_LACBS</name>
<proteinExistence type="predicted"/>
<dbReference type="KEGG" id="lbc:LACBIDRAFT_304890"/>
<evidence type="ECO:0000313" key="1">
    <source>
        <dbReference type="EMBL" id="EDR04304.1"/>
    </source>
</evidence>
<keyword evidence="2" id="KW-1185">Reference proteome</keyword>
<dbReference type="GeneID" id="6080819"/>
<dbReference type="AlphaFoldDB" id="B0DMK4"/>
<organism evidence="2">
    <name type="scientific">Laccaria bicolor (strain S238N-H82 / ATCC MYA-4686)</name>
    <name type="common">Bicoloured deceiver</name>
    <name type="synonym">Laccaria laccata var. bicolor</name>
    <dbReference type="NCBI Taxonomy" id="486041"/>
    <lineage>
        <taxon>Eukaryota</taxon>
        <taxon>Fungi</taxon>
        <taxon>Dikarya</taxon>
        <taxon>Basidiomycota</taxon>
        <taxon>Agaricomycotina</taxon>
        <taxon>Agaricomycetes</taxon>
        <taxon>Agaricomycetidae</taxon>
        <taxon>Agaricales</taxon>
        <taxon>Agaricineae</taxon>
        <taxon>Hydnangiaceae</taxon>
        <taxon>Laccaria</taxon>
    </lineage>
</organism>
<reference evidence="1 2" key="1">
    <citation type="journal article" date="2008" name="Nature">
        <title>The genome of Laccaria bicolor provides insights into mycorrhizal symbiosis.</title>
        <authorList>
            <person name="Martin F."/>
            <person name="Aerts A."/>
            <person name="Ahren D."/>
            <person name="Brun A."/>
            <person name="Danchin E.G.J."/>
            <person name="Duchaussoy F."/>
            <person name="Gibon J."/>
            <person name="Kohler A."/>
            <person name="Lindquist E."/>
            <person name="Pereda V."/>
            <person name="Salamov A."/>
            <person name="Shapiro H.J."/>
            <person name="Wuyts J."/>
            <person name="Blaudez D."/>
            <person name="Buee M."/>
            <person name="Brokstein P."/>
            <person name="Canbaeck B."/>
            <person name="Cohen D."/>
            <person name="Courty P.E."/>
            <person name="Coutinho P.M."/>
            <person name="Delaruelle C."/>
            <person name="Detter J.C."/>
            <person name="Deveau A."/>
            <person name="DiFazio S."/>
            <person name="Duplessis S."/>
            <person name="Fraissinet-Tachet L."/>
            <person name="Lucic E."/>
            <person name="Frey-Klett P."/>
            <person name="Fourrey C."/>
            <person name="Feussner I."/>
            <person name="Gay G."/>
            <person name="Grimwood J."/>
            <person name="Hoegger P.J."/>
            <person name="Jain P."/>
            <person name="Kilaru S."/>
            <person name="Labbe J."/>
            <person name="Lin Y.C."/>
            <person name="Legue V."/>
            <person name="Le Tacon F."/>
            <person name="Marmeisse R."/>
            <person name="Melayah D."/>
            <person name="Montanini B."/>
            <person name="Muratet M."/>
            <person name="Nehls U."/>
            <person name="Niculita-Hirzel H."/>
            <person name="Oudot-Le Secq M.P."/>
            <person name="Peter M."/>
            <person name="Quesneville H."/>
            <person name="Rajashekar B."/>
            <person name="Reich M."/>
            <person name="Rouhier N."/>
            <person name="Schmutz J."/>
            <person name="Yin T."/>
            <person name="Chalot M."/>
            <person name="Henrissat B."/>
            <person name="Kuees U."/>
            <person name="Lucas S."/>
            <person name="Van de Peer Y."/>
            <person name="Podila G.K."/>
            <person name="Polle A."/>
            <person name="Pukkila P.J."/>
            <person name="Richardson P.M."/>
            <person name="Rouze P."/>
            <person name="Sanders I.R."/>
            <person name="Stajich J.E."/>
            <person name="Tunlid A."/>
            <person name="Tuskan G."/>
            <person name="Grigoriev I.V."/>
        </authorList>
    </citation>
    <scope>NUCLEOTIDE SEQUENCE [LARGE SCALE GENOMIC DNA]</scope>
    <source>
        <strain evidence="2">S238N-H82 / ATCC MYA-4686</strain>
    </source>
</reference>
<dbReference type="RefSeq" id="XP_001885195.1">
    <property type="nucleotide sequence ID" value="XM_001885160.1"/>
</dbReference>
<evidence type="ECO:0000313" key="2">
    <source>
        <dbReference type="Proteomes" id="UP000001194"/>
    </source>
</evidence>
<dbReference type="InParanoid" id="B0DMK4"/>
<accession>B0DMK4</accession>
<sequence>MLTVQTGLESAFFATIPSLHYHRNALEATLHNTEETSLVQVDRQYFVPTGRQRLS</sequence>
<dbReference type="EMBL" id="DS547119">
    <property type="protein sequence ID" value="EDR04304.1"/>
    <property type="molecule type" value="Genomic_DNA"/>
</dbReference>